<proteinExistence type="predicted"/>
<protein>
    <submittedName>
        <fullName evidence="2">Uncharacterized protein</fullName>
    </submittedName>
</protein>
<feature type="compositionally biased region" description="Polar residues" evidence="1">
    <location>
        <begin position="1"/>
        <end position="35"/>
    </location>
</feature>
<evidence type="ECO:0000313" key="2">
    <source>
        <dbReference type="EMBL" id="BCR84628.1"/>
    </source>
</evidence>
<sequence length="135" mass="14504">MEQIPFNQVPSTKRSPSFTNAAFQPDSTFRAQVQGQVPVPLPAQSQNTSLNSTATANMPANSSTLGANPSQQPQSQSQKQTQIQTQQPEDESTEQTQKGGPTATAPFLRDFSLVAEAAKRAQMAVVMRDLEGISL</sequence>
<dbReference type="KEGG" id="ache:ACHE_20086S"/>
<dbReference type="RefSeq" id="XP_043133150.1">
    <property type="nucleotide sequence ID" value="XM_043284349.1"/>
</dbReference>
<dbReference type="EMBL" id="AP024417">
    <property type="protein sequence ID" value="BCR84628.1"/>
    <property type="molecule type" value="Genomic_DNA"/>
</dbReference>
<dbReference type="AlphaFoldDB" id="A0A7R7VH43"/>
<name>A0A7R7VH43_ASPCH</name>
<dbReference type="Proteomes" id="UP000637239">
    <property type="component" value="Chromosome 2"/>
</dbReference>
<feature type="region of interest" description="Disordered" evidence="1">
    <location>
        <begin position="1"/>
        <end position="106"/>
    </location>
</feature>
<evidence type="ECO:0000313" key="3">
    <source>
        <dbReference type="Proteomes" id="UP000637239"/>
    </source>
</evidence>
<reference evidence="2" key="1">
    <citation type="submission" date="2021-01" db="EMBL/GenBank/DDBJ databases">
        <authorList>
            <consortium name="Aspergillus chevalieri M1 genome sequencing consortium"/>
            <person name="Kazuki M."/>
            <person name="Futagami T."/>
        </authorList>
    </citation>
    <scope>NUCLEOTIDE SEQUENCE</scope>
    <source>
        <strain evidence="2">M1</strain>
    </source>
</reference>
<dbReference type="GeneID" id="66978987"/>
<feature type="compositionally biased region" description="Low complexity" evidence="1">
    <location>
        <begin position="69"/>
        <end position="87"/>
    </location>
</feature>
<organism evidence="2 3">
    <name type="scientific">Aspergillus chevalieri</name>
    <name type="common">Eurotium chevalieri</name>
    <dbReference type="NCBI Taxonomy" id="182096"/>
    <lineage>
        <taxon>Eukaryota</taxon>
        <taxon>Fungi</taxon>
        <taxon>Dikarya</taxon>
        <taxon>Ascomycota</taxon>
        <taxon>Pezizomycotina</taxon>
        <taxon>Eurotiomycetes</taxon>
        <taxon>Eurotiomycetidae</taxon>
        <taxon>Eurotiales</taxon>
        <taxon>Aspergillaceae</taxon>
        <taxon>Aspergillus</taxon>
        <taxon>Aspergillus subgen. Aspergillus</taxon>
    </lineage>
</organism>
<feature type="compositionally biased region" description="Polar residues" evidence="1">
    <location>
        <begin position="43"/>
        <end position="68"/>
    </location>
</feature>
<reference evidence="2" key="2">
    <citation type="submission" date="2021-02" db="EMBL/GenBank/DDBJ databases">
        <title>Aspergillus chevalieri M1 genome sequence.</title>
        <authorList>
            <person name="Kadooka C."/>
            <person name="Mori K."/>
            <person name="Futagami T."/>
        </authorList>
    </citation>
    <scope>NUCLEOTIDE SEQUENCE</scope>
    <source>
        <strain evidence="2">M1</strain>
    </source>
</reference>
<gene>
    <name evidence="2" type="ORF">ACHE_20086S</name>
</gene>
<evidence type="ECO:0000256" key="1">
    <source>
        <dbReference type="SAM" id="MobiDB-lite"/>
    </source>
</evidence>
<accession>A0A7R7VH43</accession>
<keyword evidence="3" id="KW-1185">Reference proteome</keyword>